<dbReference type="CDD" id="cd22191">
    <property type="entry name" value="DPBB_RlpA_EXP_N-like"/>
    <property type="match status" value="1"/>
</dbReference>
<dbReference type="PANTHER" id="PTHR31836:SF28">
    <property type="entry name" value="SRCR DOMAIN-CONTAINING PROTEIN-RELATED"/>
    <property type="match status" value="1"/>
</dbReference>
<dbReference type="Proteomes" id="UP001174997">
    <property type="component" value="Unassembled WGS sequence"/>
</dbReference>
<gene>
    <name evidence="4" type="ORF">QBC41DRAFT_228349</name>
</gene>
<dbReference type="Pfam" id="PF03330">
    <property type="entry name" value="DPBB_1"/>
    <property type="match status" value="1"/>
</dbReference>
<proteinExistence type="predicted"/>
<evidence type="ECO:0000259" key="3">
    <source>
        <dbReference type="Pfam" id="PF03330"/>
    </source>
</evidence>
<dbReference type="SUPFAM" id="SSF50685">
    <property type="entry name" value="Barwin-like endoglucanases"/>
    <property type="match status" value="1"/>
</dbReference>
<keyword evidence="5" id="KW-1185">Reference proteome</keyword>
<comment type="caution">
    <text evidence="4">The sequence shown here is derived from an EMBL/GenBank/DDBJ whole genome shotgun (WGS) entry which is preliminary data.</text>
</comment>
<organism evidence="4 5">
    <name type="scientific">Cercophora samala</name>
    <dbReference type="NCBI Taxonomy" id="330535"/>
    <lineage>
        <taxon>Eukaryota</taxon>
        <taxon>Fungi</taxon>
        <taxon>Dikarya</taxon>
        <taxon>Ascomycota</taxon>
        <taxon>Pezizomycotina</taxon>
        <taxon>Sordariomycetes</taxon>
        <taxon>Sordariomycetidae</taxon>
        <taxon>Sordariales</taxon>
        <taxon>Lasiosphaeriaceae</taxon>
        <taxon>Cercophora</taxon>
    </lineage>
</organism>
<evidence type="ECO:0000256" key="1">
    <source>
        <dbReference type="ARBA" id="ARBA00022729"/>
    </source>
</evidence>
<feature type="signal peptide" evidence="2">
    <location>
        <begin position="1"/>
        <end position="23"/>
    </location>
</feature>
<reference evidence="4" key="1">
    <citation type="submission" date="2023-06" db="EMBL/GenBank/DDBJ databases">
        <title>Genome-scale phylogeny and comparative genomics of the fungal order Sordariales.</title>
        <authorList>
            <consortium name="Lawrence Berkeley National Laboratory"/>
            <person name="Hensen N."/>
            <person name="Bonometti L."/>
            <person name="Westerberg I."/>
            <person name="Brannstrom I.O."/>
            <person name="Guillou S."/>
            <person name="Cros-Aarteil S."/>
            <person name="Calhoun S."/>
            <person name="Haridas S."/>
            <person name="Kuo A."/>
            <person name="Mondo S."/>
            <person name="Pangilinan J."/>
            <person name="Riley R."/>
            <person name="Labutti K."/>
            <person name="Andreopoulos B."/>
            <person name="Lipzen A."/>
            <person name="Chen C."/>
            <person name="Yanf M."/>
            <person name="Daum C."/>
            <person name="Ng V."/>
            <person name="Clum A."/>
            <person name="Steindorff A."/>
            <person name="Ohm R."/>
            <person name="Martin F."/>
            <person name="Silar P."/>
            <person name="Natvig D."/>
            <person name="Lalanne C."/>
            <person name="Gautier V."/>
            <person name="Ament-Velasquez S.L."/>
            <person name="Kruys A."/>
            <person name="Hutchinson M.I."/>
            <person name="Powell A.J."/>
            <person name="Barry K."/>
            <person name="Miller A.N."/>
            <person name="Grigoriev I.V."/>
            <person name="Debuchy R."/>
            <person name="Gladieux P."/>
            <person name="Thoren M.H."/>
            <person name="Johannesson H."/>
        </authorList>
    </citation>
    <scope>NUCLEOTIDE SEQUENCE</scope>
    <source>
        <strain evidence="4">CBS 307.81</strain>
    </source>
</reference>
<protein>
    <submittedName>
        <fullName evidence="4">RlpA-like double-psi beta-barrel-protein domain-containing protein-containing protein</fullName>
    </submittedName>
</protein>
<evidence type="ECO:0000313" key="4">
    <source>
        <dbReference type="EMBL" id="KAK0667484.1"/>
    </source>
</evidence>
<keyword evidence="1 2" id="KW-0732">Signal</keyword>
<sequence length="147" mass="15568">MLFPTTTTLTTLAGITFLSLASAAPTTPAPGSPLAVEAREIVAARARGELTWYNAGLGACGNWNNDGELIVALNHHVFDPQTPNGNPNRNPLCNRKIRVSYGGKTVDVKVVDRCPGCAAGDLDLSPAAFQRLAPLGAGRVTGDWWWI</sequence>
<dbReference type="EMBL" id="JAULSY010000071">
    <property type="protein sequence ID" value="KAK0667484.1"/>
    <property type="molecule type" value="Genomic_DNA"/>
</dbReference>
<dbReference type="InterPro" id="IPR009009">
    <property type="entry name" value="RlpA-like_DPBB"/>
</dbReference>
<dbReference type="Gene3D" id="2.40.40.10">
    <property type="entry name" value="RlpA-like domain"/>
    <property type="match status" value="1"/>
</dbReference>
<name>A0AA39ZAT1_9PEZI</name>
<accession>A0AA39ZAT1</accession>
<dbReference type="AlphaFoldDB" id="A0AA39ZAT1"/>
<dbReference type="InterPro" id="IPR051477">
    <property type="entry name" value="Expansin_CellWall"/>
</dbReference>
<feature type="domain" description="RlpA-like protein double-psi beta-barrel" evidence="3">
    <location>
        <begin position="48"/>
        <end position="140"/>
    </location>
</feature>
<evidence type="ECO:0000256" key="2">
    <source>
        <dbReference type="SAM" id="SignalP"/>
    </source>
</evidence>
<dbReference type="InterPro" id="IPR036908">
    <property type="entry name" value="RlpA-like_sf"/>
</dbReference>
<feature type="chain" id="PRO_5041433357" evidence="2">
    <location>
        <begin position="24"/>
        <end position="147"/>
    </location>
</feature>
<dbReference type="PANTHER" id="PTHR31836">
    <property type="match status" value="1"/>
</dbReference>
<evidence type="ECO:0000313" key="5">
    <source>
        <dbReference type="Proteomes" id="UP001174997"/>
    </source>
</evidence>